<sequence>MGCKTSLLFGALLMASAMGGAQARDLTVTSWGGSYQDAQREVYFQPFMKQTGTKLVEDSWNGGVGALRAKVEGGNADWDVVQVEAEELVLGCEEGLFEELDWAALGGRDKFIPAAVHDCGVGAIVWTTLITYDGAKMKEGPKSWADFWDVQKFPGKRGLRRGPKYTLEFALMADGVEPSQVYQVLDTDAGVDRAFRKLDQIKPHMVWWEAGAQPLQLLASGEVAMTSAYNARVTAANKSDNRDFRIVWPGGVYAVDSWVILRDSPNREAGMDLIAFMSDPARQKDLPPKVPYGVTAKEAAALVDPAVLPIMPTEPGNLEVGLELDTEFWVANVERLTERFNAWSGR</sequence>
<evidence type="ECO:0000256" key="2">
    <source>
        <dbReference type="SAM" id="SignalP"/>
    </source>
</evidence>
<dbReference type="EMBL" id="CP067420">
    <property type="protein sequence ID" value="QQP92514.1"/>
    <property type="molecule type" value="Genomic_DNA"/>
</dbReference>
<name>A0ABX7BDN1_9PROT</name>
<dbReference type="Proteomes" id="UP000595197">
    <property type="component" value="Chromosome"/>
</dbReference>
<feature type="chain" id="PRO_5045265575" evidence="2">
    <location>
        <begin position="24"/>
        <end position="346"/>
    </location>
</feature>
<protein>
    <submittedName>
        <fullName evidence="3">ABC transporter substrate-binding protein</fullName>
    </submittedName>
</protein>
<dbReference type="PANTHER" id="PTHR30222">
    <property type="entry name" value="SPERMIDINE/PUTRESCINE-BINDING PERIPLASMIC PROTEIN"/>
    <property type="match status" value="1"/>
</dbReference>
<keyword evidence="4" id="KW-1185">Reference proteome</keyword>
<reference evidence="3" key="1">
    <citation type="submission" date="2021-02" db="EMBL/GenBank/DDBJ databases">
        <title>Skermanella TT6 skin isolate.</title>
        <authorList>
            <person name="Lee K."/>
            <person name="Ganzorig M."/>
        </authorList>
    </citation>
    <scope>NUCLEOTIDE SEQUENCE</scope>
    <source>
        <strain evidence="3">TT6</strain>
    </source>
</reference>
<feature type="signal peptide" evidence="2">
    <location>
        <begin position="1"/>
        <end position="23"/>
    </location>
</feature>
<organism evidence="3 4">
    <name type="scientific">Skermanella cutis</name>
    <dbReference type="NCBI Taxonomy" id="2775420"/>
    <lineage>
        <taxon>Bacteria</taxon>
        <taxon>Pseudomonadati</taxon>
        <taxon>Pseudomonadota</taxon>
        <taxon>Alphaproteobacteria</taxon>
        <taxon>Rhodospirillales</taxon>
        <taxon>Azospirillaceae</taxon>
        <taxon>Skermanella</taxon>
    </lineage>
</organism>
<dbReference type="SUPFAM" id="SSF53850">
    <property type="entry name" value="Periplasmic binding protein-like II"/>
    <property type="match status" value="1"/>
</dbReference>
<dbReference type="CDD" id="cd13589">
    <property type="entry name" value="PBP2_polyamine_RpCGA009"/>
    <property type="match status" value="1"/>
</dbReference>
<dbReference type="PANTHER" id="PTHR30222:SF2">
    <property type="entry name" value="ABC TRANSPORTER SUBSTRATE-BINDING PROTEIN"/>
    <property type="match status" value="1"/>
</dbReference>
<dbReference type="InterPro" id="IPR006059">
    <property type="entry name" value="SBP"/>
</dbReference>
<proteinExistence type="predicted"/>
<gene>
    <name evidence="3" type="ORF">IGS68_18705</name>
</gene>
<accession>A0ABX7BDN1</accession>
<dbReference type="Pfam" id="PF13416">
    <property type="entry name" value="SBP_bac_8"/>
    <property type="match status" value="1"/>
</dbReference>
<evidence type="ECO:0000256" key="1">
    <source>
        <dbReference type="ARBA" id="ARBA00022729"/>
    </source>
</evidence>
<dbReference type="Gene3D" id="3.40.190.10">
    <property type="entry name" value="Periplasmic binding protein-like II"/>
    <property type="match status" value="2"/>
</dbReference>
<evidence type="ECO:0000313" key="4">
    <source>
        <dbReference type="Proteomes" id="UP000595197"/>
    </source>
</evidence>
<keyword evidence="1 2" id="KW-0732">Signal</keyword>
<evidence type="ECO:0000313" key="3">
    <source>
        <dbReference type="EMBL" id="QQP92514.1"/>
    </source>
</evidence>